<name>A0ACC3MAF3_9PEZI</name>
<sequence length="698" mass="76077">MPPTLTFSSGASGGSERVQVVYPERSRTGSGGSASVRSHPSSGGSGSRSYSGSTGSDSWSEVGPPYEDEDDGIEPSDSASRSRQPSTRRHTNPPRPAPTRRHSSRRIREPEEEPRQRQSSRRHHTSRHTRVDSRRVPSDGSSSTVASHDDYPYGHHGMPPPQRGYPPQSGYRHVPPQSHGGYPPSLMTSAPGYPEGYPNQALVHMPQQDAFGYPANNPFSPPAGPQSNPFSPMSTGSGTSYFATEPHAPPMQHHHRPPGPPRPQSFIAPSSHYGSEMMSPYGHPAMPQYPGYAMPGMPGYTPVPAWYPPPPSTHSSPPPQQDDKKSEELESLKALIQKHEEARVAREREMIAKAEADAAAAAEKKAKEEEEKKRKQEIADVTKQIKEETEKKAAEAAKKAKEEAAEAAKKAKEEAEAAAKKAKEDHEKKLKEAQEAKANAEKKQKELEAETEKLKPAPDIGKAPIKFKDAVNRKFSFPYHLCKTWKGMEGLIRQAFLHVDVIGEHVHQGHYDLTGPDGEIILPQVWETMIQPDWEVTMHMWPMPEKEEKEDKLAADVAALADPFSSLSFGGLGDLGIMDPGQKKPKKGGSKKKKAADADIISVPPLPPGMIPPPPGFPPGILPDPIGMAGMFPEEMKKDKQKSKSKSKGGKDVPAFAAWFAGGRSAAPSKKDDEKLDLVRHKSAHSAHNGDQASCVVM</sequence>
<keyword evidence="2" id="KW-1185">Reference proteome</keyword>
<comment type="caution">
    <text evidence="1">The sequence shown here is derived from an EMBL/GenBank/DDBJ whole genome shotgun (WGS) entry which is preliminary data.</text>
</comment>
<dbReference type="Proteomes" id="UP001281147">
    <property type="component" value="Unassembled WGS sequence"/>
</dbReference>
<evidence type="ECO:0000313" key="1">
    <source>
        <dbReference type="EMBL" id="KAK3680550.1"/>
    </source>
</evidence>
<protein>
    <submittedName>
        <fullName evidence="1">Uncharacterized protein</fullName>
    </submittedName>
</protein>
<reference evidence="1" key="1">
    <citation type="submission" date="2023-07" db="EMBL/GenBank/DDBJ databases">
        <title>Black Yeasts Isolated from many extreme environments.</title>
        <authorList>
            <person name="Coleine C."/>
            <person name="Stajich J.E."/>
            <person name="Selbmann L."/>
        </authorList>
    </citation>
    <scope>NUCLEOTIDE SEQUENCE</scope>
    <source>
        <strain evidence="1">CCFEE 5714</strain>
    </source>
</reference>
<proteinExistence type="predicted"/>
<accession>A0ACC3MAF3</accession>
<organism evidence="1 2">
    <name type="scientific">Vermiconidia calcicola</name>
    <dbReference type="NCBI Taxonomy" id="1690605"/>
    <lineage>
        <taxon>Eukaryota</taxon>
        <taxon>Fungi</taxon>
        <taxon>Dikarya</taxon>
        <taxon>Ascomycota</taxon>
        <taxon>Pezizomycotina</taxon>
        <taxon>Dothideomycetes</taxon>
        <taxon>Dothideomycetidae</taxon>
        <taxon>Mycosphaerellales</taxon>
        <taxon>Extremaceae</taxon>
        <taxon>Vermiconidia</taxon>
    </lineage>
</organism>
<dbReference type="EMBL" id="JAUTXU010000444">
    <property type="protein sequence ID" value="KAK3680550.1"/>
    <property type="molecule type" value="Genomic_DNA"/>
</dbReference>
<gene>
    <name evidence="1" type="ORF">LTR37_021176</name>
</gene>
<evidence type="ECO:0000313" key="2">
    <source>
        <dbReference type="Proteomes" id="UP001281147"/>
    </source>
</evidence>